<gene>
    <name evidence="5" type="ORF">ACG33_11400</name>
</gene>
<reference evidence="5 6" key="1">
    <citation type="submission" date="2015-06" db="EMBL/GenBank/DDBJ databases">
        <title>A Comprehensive Approach to Explore the Metabolic and Phylogenetic Diversity of Bacterial Steroid Degradation in the Environment: Testosterone as an Example.</title>
        <authorList>
            <person name="Yang F.-C."/>
            <person name="Chen Y.-L."/>
            <person name="Yu C.-P."/>
            <person name="Tang S.-L."/>
            <person name="Wang P.-H."/>
            <person name="Ismail W."/>
            <person name="Wang C.-H."/>
            <person name="Yang C.-Y."/>
            <person name="Chiang Y.-R."/>
        </authorList>
    </citation>
    <scope>NUCLEOTIDE SEQUENCE [LARGE SCALE GENOMIC DNA]</scope>
    <source>
        <strain evidence="5 6">DSM 18526</strain>
    </source>
</reference>
<dbReference type="STRING" id="465721.ACG33_11400"/>
<dbReference type="PANTHER" id="PTHR45024:SF2">
    <property type="entry name" value="SCP2 DOMAIN-CONTAINING PROTEIN"/>
    <property type="match status" value="1"/>
</dbReference>
<dbReference type="InterPro" id="IPR020904">
    <property type="entry name" value="Sc_DH/Rdtase_CS"/>
</dbReference>
<dbReference type="AlphaFoldDB" id="A0A127FB94"/>
<feature type="domain" description="Ketoreductase" evidence="4">
    <location>
        <begin position="7"/>
        <end position="193"/>
    </location>
</feature>
<dbReference type="Pfam" id="PF00106">
    <property type="entry name" value="adh_short"/>
    <property type="match status" value="1"/>
</dbReference>
<dbReference type="Gene3D" id="3.40.50.720">
    <property type="entry name" value="NAD(P)-binding Rossmann-like Domain"/>
    <property type="match status" value="1"/>
</dbReference>
<dbReference type="PANTHER" id="PTHR45024">
    <property type="entry name" value="DEHYDROGENASES, SHORT CHAIN"/>
    <property type="match status" value="1"/>
</dbReference>
<evidence type="ECO:0000256" key="1">
    <source>
        <dbReference type="ARBA" id="ARBA00006484"/>
    </source>
</evidence>
<dbReference type="PRINTS" id="PR00081">
    <property type="entry name" value="GDHRDH"/>
</dbReference>
<evidence type="ECO:0000259" key="4">
    <source>
        <dbReference type="SMART" id="SM00822"/>
    </source>
</evidence>
<evidence type="ECO:0000313" key="6">
    <source>
        <dbReference type="Proteomes" id="UP000070250"/>
    </source>
</evidence>
<sequence length="295" mass="31343">MRTLKNQVAIITGAGKGLGRAYALDMALRGAAVVVNNRRHPGETDEETSAWSTVECIRAAGGQAIASYHSVEDPEAGNAIVQLALKTFGRLDIIVTNAAVPQASAFHQTSPEDFRYIFEVGFFGTLHLLHAAWPILRQRRYGRIITTTSSAGRYGQHGLSAYGAAKAAVENLTRTLAAEGARHSIKVNAISPYAYSQMTASHMRDDIAALFTAEHVAPMVAWLASEACTLNGAIISAGAGRYRRAYCVETTSIAATPAELPEAVRRLASAPATAFSTSNAAFDALLVDAGLAPRR</sequence>
<dbReference type="GO" id="GO:0016491">
    <property type="term" value="F:oxidoreductase activity"/>
    <property type="evidence" value="ECO:0007669"/>
    <property type="project" value="UniProtKB-KW"/>
</dbReference>
<dbReference type="KEGG" id="sdf:ACG33_11400"/>
<dbReference type="InterPro" id="IPR036291">
    <property type="entry name" value="NAD(P)-bd_dom_sf"/>
</dbReference>
<dbReference type="PRINTS" id="PR00080">
    <property type="entry name" value="SDRFAMILY"/>
</dbReference>
<comment type="similarity">
    <text evidence="1 3">Belongs to the short-chain dehydrogenases/reductases (SDR) family.</text>
</comment>
<organism evidence="5 6">
    <name type="scientific">Steroidobacter denitrificans</name>
    <dbReference type="NCBI Taxonomy" id="465721"/>
    <lineage>
        <taxon>Bacteria</taxon>
        <taxon>Pseudomonadati</taxon>
        <taxon>Pseudomonadota</taxon>
        <taxon>Gammaproteobacteria</taxon>
        <taxon>Steroidobacterales</taxon>
        <taxon>Steroidobacteraceae</taxon>
        <taxon>Steroidobacter</taxon>
    </lineage>
</organism>
<dbReference type="InterPro" id="IPR002347">
    <property type="entry name" value="SDR_fam"/>
</dbReference>
<evidence type="ECO:0000256" key="2">
    <source>
        <dbReference type="ARBA" id="ARBA00023002"/>
    </source>
</evidence>
<dbReference type="EMBL" id="CP011971">
    <property type="protein sequence ID" value="AMN47694.1"/>
    <property type="molecule type" value="Genomic_DNA"/>
</dbReference>
<dbReference type="InterPro" id="IPR057326">
    <property type="entry name" value="KR_dom"/>
</dbReference>
<dbReference type="InterPro" id="IPR051687">
    <property type="entry name" value="Peroxisomal_Beta-Oxidation"/>
</dbReference>
<evidence type="ECO:0000256" key="3">
    <source>
        <dbReference type="RuleBase" id="RU000363"/>
    </source>
</evidence>
<dbReference type="SUPFAM" id="SSF51735">
    <property type="entry name" value="NAD(P)-binding Rossmann-fold domains"/>
    <property type="match status" value="1"/>
</dbReference>
<dbReference type="Proteomes" id="UP000070250">
    <property type="component" value="Chromosome"/>
</dbReference>
<dbReference type="PROSITE" id="PS00061">
    <property type="entry name" value="ADH_SHORT"/>
    <property type="match status" value="1"/>
</dbReference>
<name>A0A127FB94_STEDE</name>
<keyword evidence="2" id="KW-0560">Oxidoreductase</keyword>
<protein>
    <recommendedName>
        <fullName evidence="4">Ketoreductase domain-containing protein</fullName>
    </recommendedName>
</protein>
<keyword evidence="6" id="KW-1185">Reference proteome</keyword>
<accession>A0A127FB94</accession>
<dbReference type="SMART" id="SM00822">
    <property type="entry name" value="PKS_KR"/>
    <property type="match status" value="1"/>
</dbReference>
<proteinExistence type="inferred from homology"/>
<evidence type="ECO:0000313" key="5">
    <source>
        <dbReference type="EMBL" id="AMN47694.1"/>
    </source>
</evidence>